<feature type="domain" description="Methyl-accepting transducer" evidence="11">
    <location>
        <begin position="388"/>
        <end position="638"/>
    </location>
</feature>
<evidence type="ECO:0000256" key="3">
    <source>
        <dbReference type="ARBA" id="ARBA00022500"/>
    </source>
</evidence>
<evidence type="ECO:0000256" key="2">
    <source>
        <dbReference type="ARBA" id="ARBA00022475"/>
    </source>
</evidence>
<comment type="similarity">
    <text evidence="8">Belongs to the methyl-accepting chemotaxis (MCP) protein family.</text>
</comment>
<feature type="transmembrane region" description="Helical" evidence="10">
    <location>
        <begin position="289"/>
        <end position="314"/>
    </location>
</feature>
<keyword evidence="14" id="KW-1185">Reference proteome</keyword>
<dbReference type="SUPFAM" id="SSF103190">
    <property type="entry name" value="Sensory domain-like"/>
    <property type="match status" value="1"/>
</dbReference>
<evidence type="ECO:0000256" key="7">
    <source>
        <dbReference type="ARBA" id="ARBA00023224"/>
    </source>
</evidence>
<evidence type="ECO:0000256" key="8">
    <source>
        <dbReference type="ARBA" id="ARBA00029447"/>
    </source>
</evidence>
<dbReference type="AlphaFoldDB" id="A0A7X2N0I5"/>
<evidence type="ECO:0000256" key="9">
    <source>
        <dbReference type="PROSITE-ProRule" id="PRU00284"/>
    </source>
</evidence>
<dbReference type="Gene3D" id="3.30.450.20">
    <property type="entry name" value="PAS domain"/>
    <property type="match status" value="1"/>
</dbReference>
<feature type="transmembrane region" description="Helical" evidence="10">
    <location>
        <begin position="21"/>
        <end position="43"/>
    </location>
</feature>
<proteinExistence type="inferred from homology"/>
<dbReference type="GO" id="GO:0006935">
    <property type="term" value="P:chemotaxis"/>
    <property type="evidence" value="ECO:0007669"/>
    <property type="project" value="UniProtKB-KW"/>
</dbReference>
<evidence type="ECO:0000313" key="14">
    <source>
        <dbReference type="Proteomes" id="UP000460287"/>
    </source>
</evidence>
<feature type="domain" description="HAMP" evidence="12">
    <location>
        <begin position="316"/>
        <end position="369"/>
    </location>
</feature>
<dbReference type="CDD" id="cd18773">
    <property type="entry name" value="PDC1_HK_sensor"/>
    <property type="match status" value="1"/>
</dbReference>
<comment type="caution">
    <text evidence="13">The sequence shown here is derived from an EMBL/GenBank/DDBJ whole genome shotgun (WGS) entry which is preliminary data.</text>
</comment>
<gene>
    <name evidence="13" type="ORF">FYJ33_14260</name>
</gene>
<dbReference type="InterPro" id="IPR033479">
    <property type="entry name" value="dCache_1"/>
</dbReference>
<dbReference type="SMART" id="SM00283">
    <property type="entry name" value="MA"/>
    <property type="match status" value="1"/>
</dbReference>
<dbReference type="CDD" id="cd12912">
    <property type="entry name" value="PDC2_MCP_like"/>
    <property type="match status" value="1"/>
</dbReference>
<dbReference type="PANTHER" id="PTHR32089:SF112">
    <property type="entry name" value="LYSOZYME-LIKE PROTEIN-RELATED"/>
    <property type="match status" value="1"/>
</dbReference>
<dbReference type="SUPFAM" id="SSF58104">
    <property type="entry name" value="Methyl-accepting chemotaxis protein (MCP) signaling domain"/>
    <property type="match status" value="1"/>
</dbReference>
<evidence type="ECO:0000256" key="4">
    <source>
        <dbReference type="ARBA" id="ARBA00022692"/>
    </source>
</evidence>
<name>A0A7X2N0I5_9CLOT</name>
<dbReference type="Pfam" id="PF00672">
    <property type="entry name" value="HAMP"/>
    <property type="match status" value="1"/>
</dbReference>
<reference evidence="13 14" key="1">
    <citation type="submission" date="2019-08" db="EMBL/GenBank/DDBJ databases">
        <title>In-depth cultivation of the pig gut microbiome towards novel bacterial diversity and tailored functional studies.</title>
        <authorList>
            <person name="Wylensek D."/>
            <person name="Hitch T.C.A."/>
            <person name="Clavel T."/>
        </authorList>
    </citation>
    <scope>NUCLEOTIDE SEQUENCE [LARGE SCALE GENOMIC DNA]</scope>
    <source>
        <strain evidence="13 14">WCA-383-APC-5B</strain>
    </source>
</reference>
<sequence>MDKLRRIRMKKKFKGIGHQLIVRYSSLFVVFTVMFVVTGTLIARSALIKNSSVLLSNFAKQIGNDIDRVINLEISKVEMVAETPILQDANTPQDVKFEYLKKIVDTQGYKKAALIDLDGNCKTILGESVNVKDKEYFKANLEGKSYFTPPNVSKADGGLQISITSPIKSGDKIVGIVFFSKDAEKFSEITNSIKFGETGSAYVIDQNGTNIINNDIEKVKNKVNRIEDAKKDSKYQELADITKKMISGENGTGTYHLNGDKKFVGYAPIESTGWSVGVTSEVKDMLSGLAALIVDMVSIGIITNVVLILLTYLISKKIAVRLKKLKVEMNAIAEGDFRESEITDIVSDEIGDIYVSLNETKKAVAGALKQIQDSANNIIDEEKELKSISDRFIDGTKNINDSIQQFTKATETQTNELSSINDIMVDFGDVINENNKYVVNINTKAGSISEKVTGSCEDMTKISESMSELSENFAMFAKEIAEMKDEMHTINDITKFINGISDQTNLLALNAAIEAARAGEAGKGFSVVAEEIRKLAEQSKESTKNIYNVISSVVGKTETIVSRSNGINDSLQDGTANVNNSLTAFEKILSDISEITPMIQEITTNFDGIIDDKDKIMKKIEEVSAVSEEIVANAEEISASTSEFVSSTEIMEEANEHLLKLTDKMQEAVGRFTI</sequence>
<dbReference type="EMBL" id="VULX01000033">
    <property type="protein sequence ID" value="MSR92501.1"/>
    <property type="molecule type" value="Genomic_DNA"/>
</dbReference>
<evidence type="ECO:0000259" key="12">
    <source>
        <dbReference type="PROSITE" id="PS50885"/>
    </source>
</evidence>
<evidence type="ECO:0000256" key="5">
    <source>
        <dbReference type="ARBA" id="ARBA00022989"/>
    </source>
</evidence>
<dbReference type="GO" id="GO:0005886">
    <property type="term" value="C:plasma membrane"/>
    <property type="evidence" value="ECO:0007669"/>
    <property type="project" value="UniProtKB-SubCell"/>
</dbReference>
<dbReference type="PROSITE" id="PS50885">
    <property type="entry name" value="HAMP"/>
    <property type="match status" value="1"/>
</dbReference>
<comment type="subcellular location">
    <subcellularLocation>
        <location evidence="1">Cell membrane</location>
        <topology evidence="1">Multi-pass membrane protein</topology>
    </subcellularLocation>
</comment>
<keyword evidence="5 10" id="KW-1133">Transmembrane helix</keyword>
<dbReference type="InterPro" id="IPR029151">
    <property type="entry name" value="Sensor-like_sf"/>
</dbReference>
<dbReference type="Proteomes" id="UP000460287">
    <property type="component" value="Unassembled WGS sequence"/>
</dbReference>
<evidence type="ECO:0000313" key="13">
    <source>
        <dbReference type="EMBL" id="MSR92501.1"/>
    </source>
</evidence>
<keyword evidence="3" id="KW-0145">Chemotaxis</keyword>
<keyword evidence="7 9" id="KW-0807">Transducer</keyword>
<organism evidence="13 14">
    <name type="scientific">Inconstantimicrobium porci</name>
    <dbReference type="NCBI Taxonomy" id="2652291"/>
    <lineage>
        <taxon>Bacteria</taxon>
        <taxon>Bacillati</taxon>
        <taxon>Bacillota</taxon>
        <taxon>Clostridia</taxon>
        <taxon>Eubacteriales</taxon>
        <taxon>Clostridiaceae</taxon>
        <taxon>Inconstantimicrobium</taxon>
    </lineage>
</organism>
<dbReference type="Pfam" id="PF00015">
    <property type="entry name" value="MCPsignal"/>
    <property type="match status" value="1"/>
</dbReference>
<keyword evidence="2" id="KW-1003">Cell membrane</keyword>
<dbReference type="Pfam" id="PF02743">
    <property type="entry name" value="dCache_1"/>
    <property type="match status" value="1"/>
</dbReference>
<evidence type="ECO:0000256" key="1">
    <source>
        <dbReference type="ARBA" id="ARBA00004651"/>
    </source>
</evidence>
<dbReference type="InterPro" id="IPR003660">
    <property type="entry name" value="HAMP_dom"/>
</dbReference>
<evidence type="ECO:0000256" key="6">
    <source>
        <dbReference type="ARBA" id="ARBA00023136"/>
    </source>
</evidence>
<dbReference type="PROSITE" id="PS50111">
    <property type="entry name" value="CHEMOTAXIS_TRANSDUC_2"/>
    <property type="match status" value="1"/>
</dbReference>
<protein>
    <submittedName>
        <fullName evidence="13">Methyl-accepting chemotaxis protein</fullName>
    </submittedName>
</protein>
<keyword evidence="4 10" id="KW-0812">Transmembrane</keyword>
<evidence type="ECO:0000259" key="11">
    <source>
        <dbReference type="PROSITE" id="PS50111"/>
    </source>
</evidence>
<accession>A0A7X2N0I5</accession>
<keyword evidence="6 10" id="KW-0472">Membrane</keyword>
<dbReference type="InterPro" id="IPR004089">
    <property type="entry name" value="MCPsignal_dom"/>
</dbReference>
<evidence type="ECO:0000256" key="10">
    <source>
        <dbReference type="SAM" id="Phobius"/>
    </source>
</evidence>
<dbReference type="GO" id="GO:0007165">
    <property type="term" value="P:signal transduction"/>
    <property type="evidence" value="ECO:0007669"/>
    <property type="project" value="UniProtKB-KW"/>
</dbReference>
<dbReference type="Gene3D" id="1.10.287.950">
    <property type="entry name" value="Methyl-accepting chemotaxis protein"/>
    <property type="match status" value="1"/>
</dbReference>
<dbReference type="PANTHER" id="PTHR32089">
    <property type="entry name" value="METHYL-ACCEPTING CHEMOTAXIS PROTEIN MCPB"/>
    <property type="match status" value="1"/>
</dbReference>